<dbReference type="EMBL" id="CP144089">
    <property type="protein sequence ID" value="WWD07842.1"/>
    <property type="molecule type" value="Genomic_DNA"/>
</dbReference>
<reference evidence="3 4" key="1">
    <citation type="submission" date="2024-01" db="EMBL/GenBank/DDBJ databases">
        <title>Comparative genomics of Cryptococcus and Kwoniella reveals pathogenesis evolution and contrasting modes of karyotype evolution via chromosome fusion or intercentromeric recombination.</title>
        <authorList>
            <person name="Coelho M.A."/>
            <person name="David-Palma M."/>
            <person name="Shea T."/>
            <person name="Bowers K."/>
            <person name="McGinley-Smith S."/>
            <person name="Mohammad A.W."/>
            <person name="Gnirke A."/>
            <person name="Yurkov A.M."/>
            <person name="Nowrousian M."/>
            <person name="Sun S."/>
            <person name="Cuomo C.A."/>
            <person name="Heitman J."/>
        </authorList>
    </citation>
    <scope>NUCLEOTIDE SEQUENCE [LARGE SCALE GENOMIC DNA]</scope>
    <source>
        <strain evidence="3 4">PYCC6329</strain>
    </source>
</reference>
<evidence type="ECO:0000256" key="2">
    <source>
        <dbReference type="SAM" id="Phobius"/>
    </source>
</evidence>
<accession>A0AAX4KN83</accession>
<gene>
    <name evidence="3" type="ORF">V865_005948</name>
</gene>
<evidence type="ECO:0000313" key="3">
    <source>
        <dbReference type="EMBL" id="WWD07842.1"/>
    </source>
</evidence>
<feature type="transmembrane region" description="Helical" evidence="2">
    <location>
        <begin position="45"/>
        <end position="66"/>
    </location>
</feature>
<dbReference type="GeneID" id="91104749"/>
<evidence type="ECO:0008006" key="5">
    <source>
        <dbReference type="Google" id="ProtNLM"/>
    </source>
</evidence>
<feature type="region of interest" description="Disordered" evidence="1">
    <location>
        <begin position="133"/>
        <end position="178"/>
    </location>
</feature>
<organism evidence="3 4">
    <name type="scientific">Kwoniella europaea PYCC6329</name>
    <dbReference type="NCBI Taxonomy" id="1423913"/>
    <lineage>
        <taxon>Eukaryota</taxon>
        <taxon>Fungi</taxon>
        <taxon>Dikarya</taxon>
        <taxon>Basidiomycota</taxon>
        <taxon>Agaricomycotina</taxon>
        <taxon>Tremellomycetes</taxon>
        <taxon>Tremellales</taxon>
        <taxon>Cryptococcaceae</taxon>
        <taxon>Kwoniella</taxon>
    </lineage>
</organism>
<protein>
    <recommendedName>
        <fullName evidence="5">Protein YOP1</fullName>
    </recommendedName>
</protein>
<sequence length="230" mass="25386">MEVLYTHILPHLPLPLQEIILNPPSFTEPQSFIPVIKLLLPYTKWILVFSAVYILWSFLSGIFGMFSRVLRFSMKIGPIIGLIAYLMNSSGQGSMDELFGLVKQYFGLAPQQAGGGWSPGIASLASLFTDQSNSKSTRKDKKNFWTGSGIGKGNDPISSRTRNQKNKKSSTGGDTAGDVFENLVNQATNEENVNAVQDFVKSSLAKAAGLDWLFGDSNKKEDKSKKWKSR</sequence>
<evidence type="ECO:0000313" key="4">
    <source>
        <dbReference type="Proteomes" id="UP001358614"/>
    </source>
</evidence>
<keyword evidence="2" id="KW-0812">Transmembrane</keyword>
<name>A0AAX4KN83_9TREE</name>
<dbReference type="RefSeq" id="XP_066085809.1">
    <property type="nucleotide sequence ID" value="XM_066229712.1"/>
</dbReference>
<dbReference type="KEGG" id="ker:91104749"/>
<evidence type="ECO:0000256" key="1">
    <source>
        <dbReference type="SAM" id="MobiDB-lite"/>
    </source>
</evidence>
<dbReference type="AlphaFoldDB" id="A0AAX4KN83"/>
<proteinExistence type="predicted"/>
<keyword evidence="2" id="KW-0472">Membrane</keyword>
<keyword evidence="4" id="KW-1185">Reference proteome</keyword>
<dbReference type="Proteomes" id="UP001358614">
    <property type="component" value="Chromosome 1"/>
</dbReference>
<keyword evidence="2" id="KW-1133">Transmembrane helix</keyword>